<dbReference type="PANTHER" id="PTHR14773">
    <property type="entry name" value="WD REPEAT-CONTAINING PROTEIN 76"/>
    <property type="match status" value="1"/>
</dbReference>
<name>A0A7R9V7J6_9CHLO</name>
<dbReference type="AlphaFoldDB" id="A0A7R9V7J6"/>
<evidence type="ECO:0000256" key="1">
    <source>
        <dbReference type="ARBA" id="ARBA00005434"/>
    </source>
</evidence>
<dbReference type="InterPro" id="IPR050853">
    <property type="entry name" value="WD_repeat_DNA-damage-binding"/>
</dbReference>
<sequence length="317" mass="33218">MAFHPSGGADSLLLAAGDKQGMLSMWRPSAAQQDGELWSLALHHEYVSALQWLGAGRPHLLATASYDGSVRLLDADKAAFVLADGVPDGVEISAMGAAGDGSVLYIGDNDGELLRLDVREGGTRGAGGKAGSTGGSSGGIAAHLRKINSVHVEPSAQQLLATSSTDATIKVWDVRSGFERKTKPLATFDHSKSCHAATFAPDGSQRLLSTSYDDTVRVWDVKCGNASSHLLSVRHNNQTGRWITPFRAVWGPGCDWFAVGSMKKGVDVYAADTGKTIATLHNGDAMTAIPSRLAAHAAVPVLAAATSSGRVHLWQLP</sequence>
<keyword evidence="3" id="KW-0677">Repeat</keyword>
<evidence type="ECO:0000256" key="3">
    <source>
        <dbReference type="ARBA" id="ARBA00022737"/>
    </source>
</evidence>
<dbReference type="Pfam" id="PF00400">
    <property type="entry name" value="WD40"/>
    <property type="match status" value="2"/>
</dbReference>
<dbReference type="GO" id="GO:0003677">
    <property type="term" value="F:DNA binding"/>
    <property type="evidence" value="ECO:0007669"/>
    <property type="project" value="UniProtKB-KW"/>
</dbReference>
<dbReference type="PRINTS" id="PR00320">
    <property type="entry name" value="GPROTEINBRPT"/>
</dbReference>
<keyword evidence="4" id="KW-0227">DNA damage</keyword>
<dbReference type="PANTHER" id="PTHR14773:SF0">
    <property type="entry name" value="WD REPEAT-CONTAINING PROTEIN 76"/>
    <property type="match status" value="1"/>
</dbReference>
<evidence type="ECO:0000256" key="6">
    <source>
        <dbReference type="PROSITE-ProRule" id="PRU00221"/>
    </source>
</evidence>
<dbReference type="InterPro" id="IPR036322">
    <property type="entry name" value="WD40_repeat_dom_sf"/>
</dbReference>
<evidence type="ECO:0000256" key="5">
    <source>
        <dbReference type="ARBA" id="ARBA00023125"/>
    </source>
</evidence>
<dbReference type="PROSITE" id="PS00678">
    <property type="entry name" value="WD_REPEATS_1"/>
    <property type="match status" value="2"/>
</dbReference>
<dbReference type="SMART" id="SM00320">
    <property type="entry name" value="WD40"/>
    <property type="match status" value="4"/>
</dbReference>
<dbReference type="InterPro" id="IPR020472">
    <property type="entry name" value="WD40_PAC1"/>
</dbReference>
<accession>A0A7R9V7J6</accession>
<gene>
    <name evidence="7" type="ORF">CEUR00632_LOCUS7350</name>
</gene>
<evidence type="ECO:0000256" key="2">
    <source>
        <dbReference type="ARBA" id="ARBA00022574"/>
    </source>
</evidence>
<reference evidence="7" key="1">
    <citation type="submission" date="2021-01" db="EMBL/GenBank/DDBJ databases">
        <authorList>
            <person name="Corre E."/>
            <person name="Pelletier E."/>
            <person name="Niang G."/>
            <person name="Scheremetjew M."/>
            <person name="Finn R."/>
            <person name="Kale V."/>
            <person name="Holt S."/>
            <person name="Cochrane G."/>
            <person name="Meng A."/>
            <person name="Brown T."/>
            <person name="Cohen L."/>
        </authorList>
    </citation>
    <scope>NUCLEOTIDE SEQUENCE</scope>
    <source>
        <strain evidence="7">CCMP219</strain>
    </source>
</reference>
<dbReference type="GO" id="GO:2000001">
    <property type="term" value="P:regulation of DNA damage checkpoint"/>
    <property type="evidence" value="ECO:0007669"/>
    <property type="project" value="TreeGrafter"/>
</dbReference>
<dbReference type="InterPro" id="IPR001680">
    <property type="entry name" value="WD40_rpt"/>
</dbReference>
<dbReference type="EMBL" id="HBEC01015774">
    <property type="protein sequence ID" value="CAD8287311.1"/>
    <property type="molecule type" value="Transcribed_RNA"/>
</dbReference>
<keyword evidence="2 6" id="KW-0853">WD repeat</keyword>
<dbReference type="SUPFAM" id="SSF50978">
    <property type="entry name" value="WD40 repeat-like"/>
    <property type="match status" value="1"/>
</dbReference>
<organism evidence="7">
    <name type="scientific">Chlamydomonas euryale</name>
    <dbReference type="NCBI Taxonomy" id="1486919"/>
    <lineage>
        <taxon>Eukaryota</taxon>
        <taxon>Viridiplantae</taxon>
        <taxon>Chlorophyta</taxon>
        <taxon>core chlorophytes</taxon>
        <taxon>Chlorophyceae</taxon>
        <taxon>CS clade</taxon>
        <taxon>Chlamydomonadales</taxon>
        <taxon>Chlamydomonadaceae</taxon>
        <taxon>Chlamydomonas</taxon>
    </lineage>
</organism>
<dbReference type="Gene3D" id="2.130.10.10">
    <property type="entry name" value="YVTN repeat-like/Quinoprotein amine dehydrogenase"/>
    <property type="match status" value="1"/>
</dbReference>
<dbReference type="InterPro" id="IPR015943">
    <property type="entry name" value="WD40/YVTN_repeat-like_dom_sf"/>
</dbReference>
<feature type="repeat" description="WD" evidence="6">
    <location>
        <begin position="187"/>
        <end position="229"/>
    </location>
</feature>
<evidence type="ECO:0000313" key="7">
    <source>
        <dbReference type="EMBL" id="CAD8287311.1"/>
    </source>
</evidence>
<comment type="similarity">
    <text evidence="1">Belongs to the WD repeat DDB2/WDR76 family.</text>
</comment>
<dbReference type="PROSITE" id="PS50082">
    <property type="entry name" value="WD_REPEATS_2"/>
    <property type="match status" value="2"/>
</dbReference>
<feature type="repeat" description="WD" evidence="6">
    <location>
        <begin position="140"/>
        <end position="182"/>
    </location>
</feature>
<dbReference type="GO" id="GO:0005634">
    <property type="term" value="C:nucleus"/>
    <property type="evidence" value="ECO:0007669"/>
    <property type="project" value="TreeGrafter"/>
</dbReference>
<evidence type="ECO:0000256" key="4">
    <source>
        <dbReference type="ARBA" id="ARBA00022763"/>
    </source>
</evidence>
<protein>
    <recommendedName>
        <fullName evidence="8">Anaphase-promoting complex subunit 4 WD40 domain-containing protein</fullName>
    </recommendedName>
</protein>
<evidence type="ECO:0008006" key="8">
    <source>
        <dbReference type="Google" id="ProtNLM"/>
    </source>
</evidence>
<keyword evidence="5" id="KW-0238">DNA-binding</keyword>
<dbReference type="GO" id="GO:0006974">
    <property type="term" value="P:DNA damage response"/>
    <property type="evidence" value="ECO:0007669"/>
    <property type="project" value="UniProtKB-KW"/>
</dbReference>
<dbReference type="PROSITE" id="PS50294">
    <property type="entry name" value="WD_REPEATS_REGION"/>
    <property type="match status" value="2"/>
</dbReference>
<proteinExistence type="inferred from homology"/>
<dbReference type="InterPro" id="IPR019775">
    <property type="entry name" value="WD40_repeat_CS"/>
</dbReference>